<dbReference type="InterPro" id="IPR042432">
    <property type="entry name" value="Coa1_fungi"/>
</dbReference>
<proteinExistence type="predicted"/>
<feature type="transmembrane region" description="Helical" evidence="1">
    <location>
        <begin position="6"/>
        <end position="24"/>
    </location>
</feature>
<evidence type="ECO:0008006" key="4">
    <source>
        <dbReference type="Google" id="ProtNLM"/>
    </source>
</evidence>
<reference evidence="2 3" key="1">
    <citation type="journal article" date="2015" name="Fungal Genet. Biol.">
        <title>Evolution of novel wood decay mechanisms in Agaricales revealed by the genome sequences of Fistulina hepatica and Cylindrobasidium torrendii.</title>
        <authorList>
            <person name="Floudas D."/>
            <person name="Held B.W."/>
            <person name="Riley R."/>
            <person name="Nagy L.G."/>
            <person name="Koehler G."/>
            <person name="Ransdell A.S."/>
            <person name="Younus H."/>
            <person name="Chow J."/>
            <person name="Chiniquy J."/>
            <person name="Lipzen A."/>
            <person name="Tritt A."/>
            <person name="Sun H."/>
            <person name="Haridas S."/>
            <person name="LaButti K."/>
            <person name="Ohm R.A."/>
            <person name="Kues U."/>
            <person name="Blanchette R.A."/>
            <person name="Grigoriev I.V."/>
            <person name="Minto R.E."/>
            <person name="Hibbett D.S."/>
        </authorList>
    </citation>
    <scope>NUCLEOTIDE SEQUENCE [LARGE SCALE GENOMIC DNA]</scope>
    <source>
        <strain evidence="2 3">ATCC 64428</strain>
    </source>
</reference>
<feature type="non-terminal residue" evidence="2">
    <location>
        <position position="1"/>
    </location>
</feature>
<dbReference type="InterPro" id="IPR014807">
    <property type="entry name" value="Coa1"/>
</dbReference>
<dbReference type="PANTHER" id="PTHR28523">
    <property type="entry name" value="CYTOCHROME C OXIDASE ASSEMBLY FACTOR 1"/>
    <property type="match status" value="1"/>
</dbReference>
<accession>A0A0D7AIV6</accession>
<gene>
    <name evidence="2" type="ORF">FISHEDRAFT_10288</name>
</gene>
<name>A0A0D7AIV6_9AGAR</name>
<keyword evidence="1" id="KW-1133">Transmembrane helix</keyword>
<organism evidence="2 3">
    <name type="scientific">Fistulina hepatica ATCC 64428</name>
    <dbReference type="NCBI Taxonomy" id="1128425"/>
    <lineage>
        <taxon>Eukaryota</taxon>
        <taxon>Fungi</taxon>
        <taxon>Dikarya</taxon>
        <taxon>Basidiomycota</taxon>
        <taxon>Agaricomycotina</taxon>
        <taxon>Agaricomycetes</taxon>
        <taxon>Agaricomycetidae</taxon>
        <taxon>Agaricales</taxon>
        <taxon>Fistulinaceae</taxon>
        <taxon>Fistulina</taxon>
    </lineage>
</organism>
<feature type="non-terminal residue" evidence="2">
    <location>
        <position position="123"/>
    </location>
</feature>
<evidence type="ECO:0000256" key="1">
    <source>
        <dbReference type="SAM" id="Phobius"/>
    </source>
</evidence>
<dbReference type="AlphaFoldDB" id="A0A0D7AIV6"/>
<dbReference type="GO" id="GO:0033617">
    <property type="term" value="P:mitochondrial respiratory chain complex IV assembly"/>
    <property type="evidence" value="ECO:0007669"/>
    <property type="project" value="InterPro"/>
</dbReference>
<protein>
    <recommendedName>
        <fullName evidence="4">DUF1783-domain-containing protein</fullName>
    </recommendedName>
</protein>
<dbReference type="GO" id="GO:0005743">
    <property type="term" value="C:mitochondrial inner membrane"/>
    <property type="evidence" value="ECO:0007669"/>
    <property type="project" value="TreeGrafter"/>
</dbReference>
<dbReference type="OrthoDB" id="2100652at2759"/>
<dbReference type="PANTHER" id="PTHR28523:SF1">
    <property type="entry name" value="CYTOCHROME C OXIDASE ASSEMBLY FACTOR 1"/>
    <property type="match status" value="1"/>
</dbReference>
<evidence type="ECO:0000313" key="3">
    <source>
        <dbReference type="Proteomes" id="UP000054144"/>
    </source>
</evidence>
<keyword evidence="1" id="KW-0812">Transmembrane</keyword>
<dbReference type="Proteomes" id="UP000054144">
    <property type="component" value="Unassembled WGS sequence"/>
</dbReference>
<dbReference type="EMBL" id="KN881650">
    <property type="protein sequence ID" value="KIY51527.1"/>
    <property type="molecule type" value="Genomic_DNA"/>
</dbReference>
<keyword evidence="1" id="KW-0472">Membrane</keyword>
<sequence>SNWPTFLVVGFVGVIGWIVFFEYVTNNEKVTSSVLQQIMRAVREDETLANALGEALRPEPAWYLNGAPKINGRINHLQGSVDLSFRIKGTQGAGTLYFTSVRKEKGEPFTIIRFKVVADDGNV</sequence>
<evidence type="ECO:0000313" key="2">
    <source>
        <dbReference type="EMBL" id="KIY51527.1"/>
    </source>
</evidence>
<keyword evidence="3" id="KW-1185">Reference proteome</keyword>
<dbReference type="Pfam" id="PF08695">
    <property type="entry name" value="Coa1"/>
    <property type="match status" value="1"/>
</dbReference>